<dbReference type="InterPro" id="IPR049560">
    <property type="entry name" value="MeTrfase_RsmB-F_NOP2_cat"/>
</dbReference>
<feature type="binding site" evidence="5">
    <location>
        <position position="157"/>
    </location>
    <ligand>
        <name>S-adenosyl-L-methionine</name>
        <dbReference type="ChEBI" id="CHEBI:59789"/>
    </ligand>
</feature>
<dbReference type="GO" id="GO:0008173">
    <property type="term" value="F:RNA methyltransferase activity"/>
    <property type="evidence" value="ECO:0007669"/>
    <property type="project" value="InterPro"/>
</dbReference>
<dbReference type="RefSeq" id="WP_166269251.1">
    <property type="nucleotide sequence ID" value="NZ_CP048029.1"/>
</dbReference>
<dbReference type="PROSITE" id="PS51686">
    <property type="entry name" value="SAM_MT_RSMB_NOP"/>
    <property type="match status" value="1"/>
</dbReference>
<dbReference type="AlphaFoldDB" id="A0A6G7V9P2"/>
<evidence type="ECO:0000256" key="3">
    <source>
        <dbReference type="ARBA" id="ARBA00022691"/>
    </source>
</evidence>
<gene>
    <name evidence="7" type="ORF">GWK36_00830</name>
</gene>
<dbReference type="Gene3D" id="3.30.70.1170">
    <property type="entry name" value="Sun protein, domain 3"/>
    <property type="match status" value="1"/>
</dbReference>
<evidence type="ECO:0000256" key="4">
    <source>
        <dbReference type="ARBA" id="ARBA00022884"/>
    </source>
</evidence>
<name>A0A6G7V9P2_9GAMM</name>
<proteinExistence type="inferred from homology"/>
<dbReference type="InterPro" id="IPR001678">
    <property type="entry name" value="MeTrfase_RsmB-F_NOP2_dom"/>
</dbReference>
<evidence type="ECO:0000256" key="5">
    <source>
        <dbReference type="PROSITE-ProRule" id="PRU01023"/>
    </source>
</evidence>
<dbReference type="Proteomes" id="UP000502699">
    <property type="component" value="Chromosome"/>
</dbReference>
<dbReference type="PANTHER" id="PTHR22808:SF1">
    <property type="entry name" value="RNA CYTOSINE-C(5)-METHYLTRANSFERASE NSUN2-RELATED"/>
    <property type="match status" value="1"/>
</dbReference>
<reference evidence="8" key="1">
    <citation type="submission" date="2020-01" db="EMBL/GenBank/DDBJ databases">
        <title>Caldichromatium gen. nov., sp. nov., a thermophilic purple sulfur bacterium member of the family Chromatiaceae isolated from Nakabusa hot spring, Japan.</title>
        <authorList>
            <person name="Saini M.K."/>
            <person name="Hanada S."/>
            <person name="Tank M."/>
        </authorList>
    </citation>
    <scope>NUCLEOTIDE SEQUENCE [LARGE SCALE GENOMIC DNA]</scope>
    <source>
        <strain evidence="8">No.7</strain>
    </source>
</reference>
<sequence>MSVSAIDPTLPPAFSRRTQLTAARIAGSWLNRYRELIDDWPAFVDSLCCPLPVVIWANPTRISVAELAELLCVEGLEPEPIPGLPNALRLPADLKVGQQWWYCAGLAHAQEVVSQLPAALLDLRPGLRVLDLCAAPGGKTAQLAFALGNRGTVIANDIAYERLKALQGNLDRLGVLNVTTSQCDGVNWPSRSGQFDRILVDAPCASEGTLRRYPRLVERLDPAGLGRLAARQRALLRKAVQRCRPGGLVLYSTCTFAPEENELVVAEVLDEFGGRVWLRPIALPGLIASPGVTEWQGRRLDPQLARCLRLWPHHNDTGGFFMALLEKDPSLSAEPEPELAAIGGEGHEDWLLGLSAKYGLPADYWQGYRVHRQTRRGLHLIAADHAPPAWPKAAGHGIFFHRTQVSPPKPTTGGALVLGCSATQFCLELTAEQRDAYLRRETFAPTASQRLAHPPGQTIVTYRGHPLGVAVLHRSGVIESLFPWHWSGRVASLD</sequence>
<accession>A0A6G7V9P2</accession>
<dbReference type="InterPro" id="IPR023267">
    <property type="entry name" value="RCMT"/>
</dbReference>
<dbReference type="GO" id="GO:0003723">
    <property type="term" value="F:RNA binding"/>
    <property type="evidence" value="ECO:0007669"/>
    <property type="project" value="UniProtKB-UniRule"/>
</dbReference>
<comment type="similarity">
    <text evidence="5">Belongs to the class I-like SAM-binding methyltransferase superfamily. RsmB/NOP family.</text>
</comment>
<evidence type="ECO:0000256" key="1">
    <source>
        <dbReference type="ARBA" id="ARBA00022603"/>
    </source>
</evidence>
<keyword evidence="8" id="KW-1185">Reference proteome</keyword>
<feature type="binding site" evidence="5">
    <location>
        <position position="184"/>
    </location>
    <ligand>
        <name>S-adenosyl-L-methionine</name>
        <dbReference type="ChEBI" id="CHEBI:59789"/>
    </ligand>
</feature>
<keyword evidence="3 5" id="KW-0949">S-adenosyl-L-methionine</keyword>
<feature type="domain" description="SAM-dependent MTase RsmB/NOP-type" evidence="6">
    <location>
        <begin position="43"/>
        <end position="328"/>
    </location>
</feature>
<feature type="active site" description="Nucleophile" evidence="5">
    <location>
        <position position="254"/>
    </location>
</feature>
<feature type="binding site" evidence="5">
    <location>
        <position position="201"/>
    </location>
    <ligand>
        <name>S-adenosyl-L-methionine</name>
        <dbReference type="ChEBI" id="CHEBI:59789"/>
    </ligand>
</feature>
<evidence type="ECO:0000256" key="2">
    <source>
        <dbReference type="ARBA" id="ARBA00022679"/>
    </source>
</evidence>
<dbReference type="SUPFAM" id="SSF53335">
    <property type="entry name" value="S-adenosyl-L-methionine-dependent methyltransferases"/>
    <property type="match status" value="1"/>
</dbReference>
<keyword evidence="1 5" id="KW-0489">Methyltransferase</keyword>
<evidence type="ECO:0000313" key="7">
    <source>
        <dbReference type="EMBL" id="QIK36779.1"/>
    </source>
</evidence>
<dbReference type="KEGG" id="cjap:GWK36_00830"/>
<feature type="binding site" evidence="5">
    <location>
        <begin position="133"/>
        <end position="139"/>
    </location>
    <ligand>
        <name>S-adenosyl-L-methionine</name>
        <dbReference type="ChEBI" id="CHEBI:59789"/>
    </ligand>
</feature>
<evidence type="ECO:0000259" key="6">
    <source>
        <dbReference type="PROSITE" id="PS51686"/>
    </source>
</evidence>
<dbReference type="Pfam" id="PF01189">
    <property type="entry name" value="Methyltr_RsmB-F"/>
    <property type="match status" value="1"/>
</dbReference>
<protein>
    <submittedName>
        <fullName evidence="7">Methyltransferase domain-containing protein</fullName>
    </submittedName>
</protein>
<keyword evidence="2 5" id="KW-0808">Transferase</keyword>
<dbReference type="Gene3D" id="3.40.50.150">
    <property type="entry name" value="Vaccinia Virus protein VP39"/>
    <property type="match status" value="1"/>
</dbReference>
<organism evidence="7 8">
    <name type="scientific">Caldichromatium japonicum</name>
    <dbReference type="NCBI Taxonomy" id="2699430"/>
    <lineage>
        <taxon>Bacteria</taxon>
        <taxon>Pseudomonadati</taxon>
        <taxon>Pseudomonadota</taxon>
        <taxon>Gammaproteobacteria</taxon>
        <taxon>Chromatiales</taxon>
        <taxon>Chromatiaceae</taxon>
        <taxon>Caldichromatium</taxon>
    </lineage>
</organism>
<evidence type="ECO:0000313" key="8">
    <source>
        <dbReference type="Proteomes" id="UP000502699"/>
    </source>
</evidence>
<dbReference type="GO" id="GO:0001510">
    <property type="term" value="P:RNA methylation"/>
    <property type="evidence" value="ECO:0007669"/>
    <property type="project" value="InterPro"/>
</dbReference>
<dbReference type="PANTHER" id="PTHR22808">
    <property type="entry name" value="NCL1 YEAST -RELATED NOL1/NOP2/FMU SUN DOMAIN-CONTAINING"/>
    <property type="match status" value="1"/>
</dbReference>
<dbReference type="InterPro" id="IPR029063">
    <property type="entry name" value="SAM-dependent_MTases_sf"/>
</dbReference>
<dbReference type="CDD" id="cd02440">
    <property type="entry name" value="AdoMet_MTases"/>
    <property type="match status" value="1"/>
</dbReference>
<dbReference type="PRINTS" id="PR02008">
    <property type="entry name" value="RCMTFAMILY"/>
</dbReference>
<dbReference type="EMBL" id="CP048029">
    <property type="protein sequence ID" value="QIK36779.1"/>
    <property type="molecule type" value="Genomic_DNA"/>
</dbReference>
<keyword evidence="4 5" id="KW-0694">RNA-binding</keyword>